<comment type="caution">
    <text evidence="7">The sequence shown here is derived from an EMBL/GenBank/DDBJ whole genome shotgun (WGS) entry which is preliminary data.</text>
</comment>
<evidence type="ECO:0000313" key="2">
    <source>
        <dbReference type="EMBL" id="KAG2858919.1"/>
    </source>
</evidence>
<dbReference type="Proteomes" id="UP000736787">
    <property type="component" value="Unassembled WGS sequence"/>
</dbReference>
<name>A0A329SL02_9STRA</name>
<feature type="region of interest" description="Disordered" evidence="1">
    <location>
        <begin position="56"/>
        <end position="78"/>
    </location>
</feature>
<dbReference type="Proteomes" id="UP000774804">
    <property type="component" value="Unassembled WGS sequence"/>
</dbReference>
<dbReference type="Proteomes" id="UP000251314">
    <property type="component" value="Unassembled WGS sequence"/>
</dbReference>
<evidence type="ECO:0000313" key="8">
    <source>
        <dbReference type="Proteomes" id="UP000251314"/>
    </source>
</evidence>
<accession>A0A329SL02</accession>
<dbReference type="EMBL" id="RCMK01000229">
    <property type="protein sequence ID" value="KAG2942455.1"/>
    <property type="molecule type" value="Genomic_DNA"/>
</dbReference>
<evidence type="ECO:0000313" key="6">
    <source>
        <dbReference type="EMBL" id="KAG3223924.1"/>
    </source>
</evidence>
<dbReference type="EMBL" id="RCMG01000235">
    <property type="protein sequence ID" value="KAG2858919.1"/>
    <property type="molecule type" value="Genomic_DNA"/>
</dbReference>
<evidence type="ECO:0000313" key="5">
    <source>
        <dbReference type="EMBL" id="KAG2984865.1"/>
    </source>
</evidence>
<evidence type="ECO:0000313" key="3">
    <source>
        <dbReference type="EMBL" id="KAG2925070.1"/>
    </source>
</evidence>
<dbReference type="EMBL" id="RCML01000224">
    <property type="protein sequence ID" value="KAG2984865.1"/>
    <property type="molecule type" value="Genomic_DNA"/>
</dbReference>
<evidence type="ECO:0000313" key="4">
    <source>
        <dbReference type="EMBL" id="KAG2942455.1"/>
    </source>
</evidence>
<keyword evidence="8" id="KW-1185">Reference proteome</keyword>
<dbReference type="EMBL" id="RCMI01000217">
    <property type="protein sequence ID" value="KAG2925070.1"/>
    <property type="molecule type" value="Genomic_DNA"/>
</dbReference>
<sequence>MEAEEEDTVTEKITLWRGGTYTTQDLATAQGKVQKGEKYAVASRMTNIPVRTLFKKAKDQREGKSLAGRRRGTSRRCPEAWGGISRVGC</sequence>
<reference evidence="2" key="2">
    <citation type="submission" date="2018-10" db="EMBL/GenBank/DDBJ databases">
        <title>Effector identification in a new, highly contiguous assembly of the strawberry crown rot pathogen Phytophthora cactorum.</title>
        <authorList>
            <person name="Armitage A.D."/>
            <person name="Nellist C.F."/>
            <person name="Bates H."/>
            <person name="Vickerstaff R.J."/>
            <person name="Harrison R.J."/>
        </authorList>
    </citation>
    <scope>NUCLEOTIDE SEQUENCE</scope>
    <source>
        <strain evidence="2">15-7</strain>
        <strain evidence="3">4032</strain>
        <strain evidence="4">4040</strain>
        <strain evidence="5">P415</strain>
        <strain evidence="6">P421</strain>
    </source>
</reference>
<organism evidence="7 8">
    <name type="scientific">Phytophthora cactorum</name>
    <dbReference type="NCBI Taxonomy" id="29920"/>
    <lineage>
        <taxon>Eukaryota</taxon>
        <taxon>Sar</taxon>
        <taxon>Stramenopiles</taxon>
        <taxon>Oomycota</taxon>
        <taxon>Peronosporomycetes</taxon>
        <taxon>Peronosporales</taxon>
        <taxon>Peronosporaceae</taxon>
        <taxon>Phytophthora</taxon>
    </lineage>
</organism>
<dbReference type="Proteomes" id="UP000697107">
    <property type="component" value="Unassembled WGS sequence"/>
</dbReference>
<dbReference type="Proteomes" id="UP000760860">
    <property type="component" value="Unassembled WGS sequence"/>
</dbReference>
<gene>
    <name evidence="7" type="ORF">PC110_g7473</name>
    <name evidence="2" type="ORF">PC113_g9411</name>
    <name evidence="3" type="ORF">PC115_g8427</name>
    <name evidence="4" type="ORF">PC117_g9802</name>
    <name evidence="5" type="ORF">PC118_g8661</name>
    <name evidence="6" type="ORF">PC129_g5410</name>
</gene>
<dbReference type="EMBL" id="MJFZ01000144">
    <property type="protein sequence ID" value="RAW36252.1"/>
    <property type="molecule type" value="Genomic_DNA"/>
</dbReference>
<dbReference type="OrthoDB" id="10392967at2759"/>
<evidence type="ECO:0000313" key="7">
    <source>
        <dbReference type="EMBL" id="RAW36252.1"/>
    </source>
</evidence>
<evidence type="ECO:0000256" key="1">
    <source>
        <dbReference type="SAM" id="MobiDB-lite"/>
    </source>
</evidence>
<proteinExistence type="predicted"/>
<dbReference type="VEuPathDB" id="FungiDB:PC110_g7473"/>
<dbReference type="AlphaFoldDB" id="A0A329SL02"/>
<dbReference type="EMBL" id="RCMV01000128">
    <property type="protein sequence ID" value="KAG3223924.1"/>
    <property type="molecule type" value="Genomic_DNA"/>
</dbReference>
<protein>
    <submittedName>
        <fullName evidence="7">Uncharacterized protein</fullName>
    </submittedName>
</protein>
<dbReference type="Proteomes" id="UP000735874">
    <property type="component" value="Unassembled WGS sequence"/>
</dbReference>
<reference evidence="7 8" key="1">
    <citation type="submission" date="2018-01" db="EMBL/GenBank/DDBJ databases">
        <title>Draft genome of the strawberry crown rot pathogen Phytophthora cactorum.</title>
        <authorList>
            <person name="Armitage A.D."/>
            <person name="Lysoe E."/>
            <person name="Nellist C.F."/>
            <person name="Harrison R.J."/>
            <person name="Brurberg M.B."/>
        </authorList>
    </citation>
    <scope>NUCLEOTIDE SEQUENCE [LARGE SCALE GENOMIC DNA]</scope>
    <source>
        <strain evidence="7 8">10300</strain>
    </source>
</reference>